<reference evidence="2 3" key="1">
    <citation type="submission" date="2020-02" db="EMBL/GenBank/DDBJ databases">
        <authorList>
            <person name="Gao J."/>
            <person name="Sun J."/>
        </authorList>
    </citation>
    <scope>NUCLEOTIDE SEQUENCE [LARGE SCALE GENOMIC DNA]</scope>
    <source>
        <strain evidence="2 3">7124</strain>
    </source>
</reference>
<gene>
    <name evidence="2" type="ORF">G5B47_02095</name>
</gene>
<sequence length="68" mass="7570">MAKYTSRYAELSFYVAGEERKFSAGVYEATTPEEIAVLDRLTDAIKTEETVQPAPKQRKPAAAKTSEK</sequence>
<accession>A0A6M1PFT1</accession>
<name>A0A6M1PFT1_9BACL</name>
<dbReference type="EMBL" id="JAAKGU010000001">
    <property type="protein sequence ID" value="NGM81198.1"/>
    <property type="molecule type" value="Genomic_DNA"/>
</dbReference>
<evidence type="ECO:0000256" key="1">
    <source>
        <dbReference type="SAM" id="MobiDB-lite"/>
    </source>
</evidence>
<dbReference type="RefSeq" id="WP_165093778.1">
    <property type="nucleotide sequence ID" value="NZ_JAAKGU010000001.1"/>
</dbReference>
<feature type="region of interest" description="Disordered" evidence="1">
    <location>
        <begin position="46"/>
        <end position="68"/>
    </location>
</feature>
<comment type="caution">
    <text evidence="2">The sequence shown here is derived from an EMBL/GenBank/DDBJ whole genome shotgun (WGS) entry which is preliminary data.</text>
</comment>
<protein>
    <submittedName>
        <fullName evidence="2">Uncharacterized protein</fullName>
    </submittedName>
</protein>
<dbReference type="Proteomes" id="UP000480151">
    <property type="component" value="Unassembled WGS sequence"/>
</dbReference>
<keyword evidence="3" id="KW-1185">Reference proteome</keyword>
<evidence type="ECO:0000313" key="3">
    <source>
        <dbReference type="Proteomes" id="UP000480151"/>
    </source>
</evidence>
<dbReference type="AlphaFoldDB" id="A0A6M1PFT1"/>
<proteinExistence type="predicted"/>
<evidence type="ECO:0000313" key="2">
    <source>
        <dbReference type="EMBL" id="NGM81198.1"/>
    </source>
</evidence>
<organism evidence="2 3">
    <name type="scientific">Paenibacillus apii</name>
    <dbReference type="NCBI Taxonomy" id="1850370"/>
    <lineage>
        <taxon>Bacteria</taxon>
        <taxon>Bacillati</taxon>
        <taxon>Bacillota</taxon>
        <taxon>Bacilli</taxon>
        <taxon>Bacillales</taxon>
        <taxon>Paenibacillaceae</taxon>
        <taxon>Paenibacillus</taxon>
    </lineage>
</organism>